<dbReference type="RefSeq" id="WP_041502093.1">
    <property type="nucleotide sequence ID" value="NZ_JPIT01000007.1"/>
</dbReference>
<dbReference type="PANTHER" id="PTHR43761:SF1">
    <property type="entry name" value="D-ISOMER SPECIFIC 2-HYDROXYACID DEHYDROGENASE CATALYTIC DOMAIN-CONTAINING PROTEIN-RELATED"/>
    <property type="match status" value="1"/>
</dbReference>
<reference evidence="7 10" key="1">
    <citation type="submission" date="2014-07" db="EMBL/GenBank/DDBJ databases">
        <title>Porphyromonadaceae bacterium OUH 308042 = ATCC BAA-2681 = DSM 28342 draft genome.</title>
        <authorList>
            <person name="Sydenham T.V."/>
            <person name="Hasman H."/>
            <person name="Justensen U.S."/>
        </authorList>
    </citation>
    <scope>NUCLEOTIDE SEQUENCE [LARGE SCALE GENOMIC DNA]</scope>
    <source>
        <strain evidence="7 10">OUH 308042</strain>
    </source>
</reference>
<evidence type="ECO:0000313" key="10">
    <source>
        <dbReference type="Proteomes" id="UP000031980"/>
    </source>
</evidence>
<dbReference type="InterPro" id="IPR006140">
    <property type="entry name" value="D-isomer_DH_NAD-bd"/>
</dbReference>
<keyword evidence="2 4" id="KW-0560">Oxidoreductase</keyword>
<dbReference type="Gene3D" id="3.40.50.720">
    <property type="entry name" value="NAD(P)-binding Rossmann-like Domain"/>
    <property type="match status" value="2"/>
</dbReference>
<sequence>MFEKIVIVDSTGLRPWAIQGLRKFARQVDVYGDIPENNKVLVKRIADAEGVLVSYNTRIGREVIEACPSIRYIGMCCTLYSEQSANVDVVAAREHGIMVTGICDYGDEGVVEYVISELVRLLHGFGKQRWRDEAYELTGLKVGIIGLGRTGSMIAKGLKFLGAEVYYYNRRRKQEAEREGIMYLPLNELLRQVDILGTCLPRNTFVLGRDEFAALGEGKIFFNTSVGPTFDGEALVEWLAGTGNFYVCDQVGMGNLKNSLLPLENVLFTDRVSGHSAQCMERLSRKVLENCCRYMEIDE</sequence>
<dbReference type="SUPFAM" id="SSF52283">
    <property type="entry name" value="Formate/glycerate dehydrogenase catalytic domain-like"/>
    <property type="match status" value="1"/>
</dbReference>
<dbReference type="Proteomes" id="UP000031980">
    <property type="component" value="Unassembled WGS sequence"/>
</dbReference>
<evidence type="ECO:0000256" key="3">
    <source>
        <dbReference type="ARBA" id="ARBA00023027"/>
    </source>
</evidence>
<evidence type="ECO:0000256" key="4">
    <source>
        <dbReference type="RuleBase" id="RU003719"/>
    </source>
</evidence>
<dbReference type="InterPro" id="IPR036291">
    <property type="entry name" value="NAD(P)-bd_dom_sf"/>
</dbReference>
<dbReference type="EMBL" id="JPIU01000040">
    <property type="protein sequence ID" value="KIO44076.1"/>
    <property type="molecule type" value="Genomic_DNA"/>
</dbReference>
<feature type="domain" description="D-isomer specific 2-hydroxyacid dehydrogenase NAD-binding" evidence="6">
    <location>
        <begin position="128"/>
        <end position="269"/>
    </location>
</feature>
<dbReference type="GO" id="GO:0051287">
    <property type="term" value="F:NAD binding"/>
    <property type="evidence" value="ECO:0007669"/>
    <property type="project" value="InterPro"/>
</dbReference>
<dbReference type="SUPFAM" id="SSF51735">
    <property type="entry name" value="NAD(P)-binding Rossmann-fold domains"/>
    <property type="match status" value="1"/>
</dbReference>
<organism evidence="7 10">
    <name type="scientific">Sanguibacteroides justesenii</name>
    <dbReference type="NCBI Taxonomy" id="1547597"/>
    <lineage>
        <taxon>Bacteria</taxon>
        <taxon>Pseudomonadati</taxon>
        <taxon>Bacteroidota</taxon>
        <taxon>Bacteroidia</taxon>
        <taxon>Bacteroidales</taxon>
        <taxon>Porphyromonadaceae</taxon>
        <taxon>Sanguibacteroides</taxon>
    </lineage>
</organism>
<evidence type="ECO:0000313" key="7">
    <source>
        <dbReference type="EMBL" id="KIO44076.1"/>
    </source>
</evidence>
<dbReference type="Pfam" id="PF00389">
    <property type="entry name" value="2-Hacid_dh"/>
    <property type="match status" value="1"/>
</dbReference>
<reference evidence="8 9" key="2">
    <citation type="submission" date="2014-07" db="EMBL/GenBank/DDBJ databases">
        <title>Porphyromonadaceae bacterium OUH 334697 = ATCC BAA-2682 = DSM 28341 draft genome.</title>
        <authorList>
            <person name="Sydenham T.V."/>
            <person name="Hasman H."/>
            <person name="Justesen U.S."/>
        </authorList>
    </citation>
    <scope>NUCLEOTIDE SEQUENCE [LARGE SCALE GENOMIC DNA]</scope>
    <source>
        <strain evidence="8 9">OUH 334697</strain>
    </source>
</reference>
<dbReference type="InterPro" id="IPR050418">
    <property type="entry name" value="D-iso_2-hydroxyacid_DH_PdxB"/>
</dbReference>
<comment type="caution">
    <text evidence="7">The sequence shown here is derived from an EMBL/GenBank/DDBJ whole genome shotgun (WGS) entry which is preliminary data.</text>
</comment>
<keyword evidence="3" id="KW-0520">NAD</keyword>
<feature type="domain" description="D-isomer specific 2-hydroxyacid dehydrogenase catalytic" evidence="5">
    <location>
        <begin position="14"/>
        <end position="296"/>
    </location>
</feature>
<dbReference type="InterPro" id="IPR006139">
    <property type="entry name" value="D-isomer_2_OHA_DH_cat_dom"/>
</dbReference>
<dbReference type="AlphaFoldDB" id="A0A0C3RD37"/>
<dbReference type="GO" id="GO:0016616">
    <property type="term" value="F:oxidoreductase activity, acting on the CH-OH group of donors, NAD or NADP as acceptor"/>
    <property type="evidence" value="ECO:0007669"/>
    <property type="project" value="InterPro"/>
</dbReference>
<comment type="similarity">
    <text evidence="1 4">Belongs to the D-isomer specific 2-hydroxyacid dehydrogenase family.</text>
</comment>
<evidence type="ECO:0000313" key="9">
    <source>
        <dbReference type="Proteomes" id="UP000031937"/>
    </source>
</evidence>
<dbReference type="EMBL" id="JPIT01000007">
    <property type="protein sequence ID" value="KIO47265.1"/>
    <property type="molecule type" value="Genomic_DNA"/>
</dbReference>
<dbReference type="Pfam" id="PF02826">
    <property type="entry name" value="2-Hacid_dh_C"/>
    <property type="match status" value="1"/>
</dbReference>
<evidence type="ECO:0000256" key="1">
    <source>
        <dbReference type="ARBA" id="ARBA00005854"/>
    </source>
</evidence>
<evidence type="ECO:0000259" key="5">
    <source>
        <dbReference type="Pfam" id="PF00389"/>
    </source>
</evidence>
<protein>
    <submittedName>
        <fullName evidence="7">Dihydrofolate reductase</fullName>
    </submittedName>
</protein>
<evidence type="ECO:0000256" key="2">
    <source>
        <dbReference type="ARBA" id="ARBA00023002"/>
    </source>
</evidence>
<proteinExistence type="inferred from homology"/>
<gene>
    <name evidence="7" type="ORF">BA92_11910</name>
    <name evidence="8" type="ORF">IE90_01340</name>
</gene>
<evidence type="ECO:0000259" key="6">
    <source>
        <dbReference type="Pfam" id="PF02826"/>
    </source>
</evidence>
<evidence type="ECO:0000313" key="8">
    <source>
        <dbReference type="EMBL" id="KIO47265.1"/>
    </source>
</evidence>
<name>A0A0C3RD37_9PORP</name>
<accession>A0A0C3RD37</accession>
<keyword evidence="10" id="KW-1185">Reference proteome</keyword>
<dbReference type="Proteomes" id="UP000031937">
    <property type="component" value="Unassembled WGS sequence"/>
</dbReference>
<dbReference type="PANTHER" id="PTHR43761">
    <property type="entry name" value="D-ISOMER SPECIFIC 2-HYDROXYACID DEHYDROGENASE FAMILY PROTEIN (AFU_ORTHOLOGUE AFUA_1G13630)"/>
    <property type="match status" value="1"/>
</dbReference>